<dbReference type="GO" id="GO:0006689">
    <property type="term" value="P:ganglioside catabolic process"/>
    <property type="evidence" value="ECO:0007669"/>
    <property type="project" value="TreeGrafter"/>
</dbReference>
<keyword evidence="1" id="KW-0677">Repeat</keyword>
<reference evidence="5 6" key="1">
    <citation type="journal article" date="2012" name="BMC Genomics">
        <title>Comparative genomic analysis of human infective Trypanosoma cruzi lineages with the bat-restricted subspecies T. cruzi marinkellei.</title>
        <authorList>
            <person name="Franzen O."/>
            <person name="Talavera-Lopez C."/>
            <person name="Ochaya S."/>
            <person name="Butler C.E."/>
            <person name="Messenger L.A."/>
            <person name="Lewis M.D."/>
            <person name="Llewellyn M.S."/>
            <person name="Marinkelle C.J."/>
            <person name="Tyler K.M."/>
            <person name="Miles M.A."/>
            <person name="Andersson B."/>
        </authorList>
    </citation>
    <scope>NUCLEOTIDE SEQUENCE [LARGE SCALE GENOMIC DNA]</scope>
    <source>
        <strain evidence="5 6">B7</strain>
    </source>
</reference>
<dbReference type="SUPFAM" id="SSF49899">
    <property type="entry name" value="Concanavalin A-like lectins/glucanases"/>
    <property type="match status" value="1"/>
</dbReference>
<comment type="caution">
    <text evidence="5">The sequence shown here is derived from an EMBL/GenBank/DDBJ whole genome shotgun (WGS) entry which is preliminary data.</text>
</comment>
<gene>
    <name evidence="5" type="ORF">MOQ_006621</name>
</gene>
<evidence type="ECO:0000259" key="4">
    <source>
        <dbReference type="Pfam" id="PF22925"/>
    </source>
</evidence>
<keyword evidence="6" id="KW-1185">Reference proteome</keyword>
<sequence>MLSRVAAVKAPRTHNRRRVTGSSGKRRGEGRESEPQRPNMPRRVFTSAVLLFLVVMMCCGTGGAASSEVGSSSGDAQLPQEIALLVPQKTQVETKLGTGQLTLRDSFPAPSLACAGGLITAFAEGDIKLSNPTDPHARRTSVDIVAGYINTAEDWSSFVAEVNDGKWKARTLFNRPKLANTEGVALRPTAVADGNKMFLLVGSYILKDPLGPHSEIIDQDISLIVGEVTQSMSTSGSGVVEWETPISLLQQIKIETEVELVNIFGGGGTGIVMSDGTIVLSLSAALRGNDVFFIIYSKDNGKNWIVTKLFSLPDCFKPRIIEWGKGSILMILDCEKGRKVYKSSDMGTTWTEAVGTLLSMLKEVSADPFGMRYLLGSIITANIEGTNLILYTQKGMYPSGERGPLNAFYLWATDDVRTFRAGPLSVDEKNNMARTNTLMYSDGVLYLVEARGVGVISTTYFARLIEELKMVRFAVRTWAELDASFSALSIPTTGLIGYLSNAASGETWIDYYLGVNATVTKNAVKVENGFRFTGTWSGAVWPVNSQDDNGPYTIVNHNFTLVVSLIIHGTPKGSNNPLLGATLTNRQLTNIIGLSYSMNGNWVAVLNGELTESSHSFEPEKEYQVALVLCENKGSVYVDGEVVGSSEKIPTYETRGAEVSELFFARVNDGALDDSDVTMTNVFLYNRPLSDDELKILRKIVDGSMRGGVSRVLLLLLGLWGIAALY</sequence>
<dbReference type="Pfam" id="PF22925">
    <property type="entry name" value="TS_C"/>
    <property type="match status" value="1"/>
</dbReference>
<dbReference type="InterPro" id="IPR011040">
    <property type="entry name" value="Sialidase"/>
</dbReference>
<evidence type="ECO:0000313" key="5">
    <source>
        <dbReference type="EMBL" id="EKF29585.1"/>
    </source>
</evidence>
<evidence type="ECO:0000259" key="3">
    <source>
        <dbReference type="Pfam" id="PF13859"/>
    </source>
</evidence>
<dbReference type="InterPro" id="IPR013320">
    <property type="entry name" value="ConA-like_dom_sf"/>
</dbReference>
<dbReference type="PRINTS" id="PR01803">
    <property type="entry name" value="TCSIALIDASE"/>
</dbReference>
<dbReference type="Pfam" id="PF13859">
    <property type="entry name" value="BNR_3"/>
    <property type="match status" value="1"/>
</dbReference>
<evidence type="ECO:0000256" key="1">
    <source>
        <dbReference type="ARBA" id="ARBA00022737"/>
    </source>
</evidence>
<dbReference type="AlphaFoldDB" id="K2MRC7"/>
<dbReference type="PANTHER" id="PTHR10628:SF30">
    <property type="entry name" value="EXO-ALPHA-SIALIDASE"/>
    <property type="match status" value="1"/>
</dbReference>
<feature type="domain" description="Trans-sialidase C-terminal" evidence="4">
    <location>
        <begin position="491"/>
        <end position="691"/>
    </location>
</feature>
<dbReference type="Proteomes" id="UP000007350">
    <property type="component" value="Unassembled WGS sequence"/>
</dbReference>
<dbReference type="Gene3D" id="2.120.10.10">
    <property type="match status" value="1"/>
</dbReference>
<accession>K2MRC7</accession>
<dbReference type="GO" id="GO:0005737">
    <property type="term" value="C:cytoplasm"/>
    <property type="evidence" value="ECO:0007669"/>
    <property type="project" value="TreeGrafter"/>
</dbReference>
<dbReference type="Gene3D" id="2.60.120.200">
    <property type="match status" value="1"/>
</dbReference>
<dbReference type="PANTHER" id="PTHR10628">
    <property type="entry name" value="SIALIDASE"/>
    <property type="match status" value="1"/>
</dbReference>
<evidence type="ECO:0000313" key="6">
    <source>
        <dbReference type="Proteomes" id="UP000007350"/>
    </source>
</evidence>
<feature type="region of interest" description="Disordered" evidence="2">
    <location>
        <begin position="1"/>
        <end position="41"/>
    </location>
</feature>
<dbReference type="GO" id="GO:0016020">
    <property type="term" value="C:membrane"/>
    <property type="evidence" value="ECO:0007669"/>
    <property type="project" value="TreeGrafter"/>
</dbReference>
<dbReference type="GO" id="GO:0009313">
    <property type="term" value="P:oligosaccharide catabolic process"/>
    <property type="evidence" value="ECO:0007669"/>
    <property type="project" value="TreeGrafter"/>
</dbReference>
<name>K2MRC7_TRYCR</name>
<dbReference type="InterPro" id="IPR008377">
    <property type="entry name" value="Sialidase_trypan"/>
</dbReference>
<dbReference type="InterPro" id="IPR055239">
    <property type="entry name" value="TS_C"/>
</dbReference>
<organism evidence="5 6">
    <name type="scientific">Trypanosoma cruzi marinkellei</name>
    <dbReference type="NCBI Taxonomy" id="85056"/>
    <lineage>
        <taxon>Eukaryota</taxon>
        <taxon>Discoba</taxon>
        <taxon>Euglenozoa</taxon>
        <taxon>Kinetoplastea</taxon>
        <taxon>Metakinetoplastina</taxon>
        <taxon>Trypanosomatida</taxon>
        <taxon>Trypanosomatidae</taxon>
        <taxon>Trypanosoma</taxon>
        <taxon>Schizotrypanum</taxon>
    </lineage>
</organism>
<dbReference type="InterPro" id="IPR026856">
    <property type="entry name" value="Sialidase_fam"/>
</dbReference>
<dbReference type="EMBL" id="AHKC01012912">
    <property type="protein sequence ID" value="EKF29585.1"/>
    <property type="molecule type" value="Genomic_DNA"/>
</dbReference>
<dbReference type="InterPro" id="IPR036278">
    <property type="entry name" value="Sialidase_sf"/>
</dbReference>
<protein>
    <submittedName>
        <fullName evidence="5">Trans-sialidase, putative</fullName>
    </submittedName>
</protein>
<evidence type="ECO:0000256" key="2">
    <source>
        <dbReference type="SAM" id="MobiDB-lite"/>
    </source>
</evidence>
<dbReference type="CDD" id="cd15482">
    <property type="entry name" value="Sialidase_non-viral"/>
    <property type="match status" value="1"/>
</dbReference>
<feature type="compositionally biased region" description="Basic and acidic residues" evidence="2">
    <location>
        <begin position="26"/>
        <end position="35"/>
    </location>
</feature>
<dbReference type="InterPro" id="IPR021287">
    <property type="entry name" value="Trans-sialidase_CS"/>
</dbReference>
<dbReference type="OrthoDB" id="2739686at2759"/>
<dbReference type="SUPFAM" id="SSF50939">
    <property type="entry name" value="Sialidases"/>
    <property type="match status" value="1"/>
</dbReference>
<proteinExistence type="predicted"/>
<dbReference type="Pfam" id="PF11052">
    <property type="entry name" value="Tr-sialidase_C"/>
    <property type="match status" value="1"/>
</dbReference>
<feature type="domain" description="Sialidase" evidence="3">
    <location>
        <begin position="109"/>
        <end position="443"/>
    </location>
</feature>
<dbReference type="GO" id="GO:0004308">
    <property type="term" value="F:exo-alpha-sialidase activity"/>
    <property type="evidence" value="ECO:0007669"/>
    <property type="project" value="InterPro"/>
</dbReference>